<dbReference type="AlphaFoldDB" id="A0A6A4QCQ3"/>
<feature type="region of interest" description="Disordered" evidence="1">
    <location>
        <begin position="155"/>
        <end position="222"/>
    </location>
</feature>
<gene>
    <name evidence="3" type="ORF">Lalb_Chr07g0193641</name>
</gene>
<dbReference type="OrthoDB" id="1670627at2759"/>
<reference evidence="4" key="1">
    <citation type="journal article" date="2020" name="Nat. Commun.">
        <title>Genome sequence of the cluster root forming white lupin.</title>
        <authorList>
            <person name="Hufnagel B."/>
            <person name="Marques A."/>
            <person name="Soriano A."/>
            <person name="Marques L."/>
            <person name="Divol F."/>
            <person name="Doumas P."/>
            <person name="Sallet E."/>
            <person name="Mancinotti D."/>
            <person name="Carrere S."/>
            <person name="Marande W."/>
            <person name="Arribat S."/>
            <person name="Keller J."/>
            <person name="Huneau C."/>
            <person name="Blein T."/>
            <person name="Aime D."/>
            <person name="Laguerre M."/>
            <person name="Taylor J."/>
            <person name="Schubert V."/>
            <person name="Nelson M."/>
            <person name="Geu-Flores F."/>
            <person name="Crespi M."/>
            <person name="Gallardo-Guerrero K."/>
            <person name="Delaux P.-M."/>
            <person name="Salse J."/>
            <person name="Berges H."/>
            <person name="Guyot R."/>
            <person name="Gouzy J."/>
            <person name="Peret B."/>
        </authorList>
    </citation>
    <scope>NUCLEOTIDE SEQUENCE [LARGE SCALE GENOMIC DNA]</scope>
    <source>
        <strain evidence="4">cv. Amiga</strain>
    </source>
</reference>
<evidence type="ECO:0000256" key="1">
    <source>
        <dbReference type="SAM" id="MobiDB-lite"/>
    </source>
</evidence>
<evidence type="ECO:0000313" key="3">
    <source>
        <dbReference type="EMBL" id="KAE9611054.1"/>
    </source>
</evidence>
<proteinExistence type="predicted"/>
<name>A0A6A4QCQ3_LUPAL</name>
<evidence type="ECO:0000313" key="4">
    <source>
        <dbReference type="Proteomes" id="UP000447434"/>
    </source>
</evidence>
<protein>
    <recommendedName>
        <fullName evidence="2">DUF3741 domain-containing protein</fullName>
    </recommendedName>
</protein>
<dbReference type="Pfam" id="PF14383">
    <property type="entry name" value="VARLMGL"/>
    <property type="match status" value="1"/>
</dbReference>
<evidence type="ECO:0000259" key="2">
    <source>
        <dbReference type="Pfam" id="PF14383"/>
    </source>
</evidence>
<keyword evidence="4" id="KW-1185">Reference proteome</keyword>
<feature type="compositionally biased region" description="Basic and acidic residues" evidence="1">
    <location>
        <begin position="170"/>
        <end position="185"/>
    </location>
</feature>
<accession>A0A6A4QCQ3</accession>
<organism evidence="3 4">
    <name type="scientific">Lupinus albus</name>
    <name type="common">White lupine</name>
    <name type="synonym">Lupinus termis</name>
    <dbReference type="NCBI Taxonomy" id="3870"/>
    <lineage>
        <taxon>Eukaryota</taxon>
        <taxon>Viridiplantae</taxon>
        <taxon>Streptophyta</taxon>
        <taxon>Embryophyta</taxon>
        <taxon>Tracheophyta</taxon>
        <taxon>Spermatophyta</taxon>
        <taxon>Magnoliopsida</taxon>
        <taxon>eudicotyledons</taxon>
        <taxon>Gunneridae</taxon>
        <taxon>Pentapetalae</taxon>
        <taxon>rosids</taxon>
        <taxon>fabids</taxon>
        <taxon>Fabales</taxon>
        <taxon>Fabaceae</taxon>
        <taxon>Papilionoideae</taxon>
        <taxon>50 kb inversion clade</taxon>
        <taxon>genistoids sensu lato</taxon>
        <taxon>core genistoids</taxon>
        <taxon>Genisteae</taxon>
        <taxon>Lupinus</taxon>
    </lineage>
</organism>
<dbReference type="Proteomes" id="UP000447434">
    <property type="component" value="Chromosome 7"/>
</dbReference>
<comment type="caution">
    <text evidence="3">The sequence shown here is derived from an EMBL/GenBank/DDBJ whole genome shotgun (WGS) entry which is preliminary data.</text>
</comment>
<sequence>MAKPHKSKSECFSGFLQMLLCVGNKTIPPLHSYDHVIEPEKQELMQLVPLNRDTIIDEYAATTPGVIARLMGLDSLPNTKFSTHDSVPRSRSVNFVDYLLEFDLKQARNNGKVKTSASFREVPALGKRESNDLVVLYWGDGEEGKLKKEEKGIRELKQKKKQGSNNKNTEILKEKVSSNVKKELNQGKNKKISKLKNEPRRTLSSSSSSKQSRMVRKHHCEVKDLSNVSSRTNSSLTNKKKKGFVEPKVIVNKRSQKSHKKKIETENNSENLSPVSVLDTNHYPFLHETNFIDNSHSTSHLGDDVVEDKTNNIKGCAYTDLNKEAEYYSELLMKLHTLTQKDIRESNITPKKNEAFEEICLLFEHKILDLLLHEFVNEVVGISS</sequence>
<dbReference type="EMBL" id="WOCE01000007">
    <property type="protein sequence ID" value="KAE9611054.1"/>
    <property type="molecule type" value="Genomic_DNA"/>
</dbReference>
<dbReference type="PANTHER" id="PTHR35499:SF4">
    <property type="entry name" value="ALC-INTERACTING PROTEIN 1"/>
    <property type="match status" value="1"/>
</dbReference>
<dbReference type="PANTHER" id="PTHR35499">
    <property type="entry name" value="OS05G0128300 PROTEIN"/>
    <property type="match status" value="1"/>
</dbReference>
<feature type="domain" description="DUF3741" evidence="2">
    <location>
        <begin position="53"/>
        <end position="82"/>
    </location>
</feature>
<dbReference type="InterPro" id="IPR032795">
    <property type="entry name" value="DUF3741-assoc"/>
</dbReference>